<feature type="compositionally biased region" description="Basic and acidic residues" evidence="2">
    <location>
        <begin position="79"/>
        <end position="89"/>
    </location>
</feature>
<evidence type="ECO:0000256" key="2">
    <source>
        <dbReference type="SAM" id="MobiDB-lite"/>
    </source>
</evidence>
<evidence type="ECO:0000313" key="3">
    <source>
        <dbReference type="EMBL" id="GAA4101375.1"/>
    </source>
</evidence>
<feature type="region of interest" description="Disordered" evidence="2">
    <location>
        <begin position="1"/>
        <end position="103"/>
    </location>
</feature>
<feature type="compositionally biased region" description="Pro residues" evidence="2">
    <location>
        <begin position="45"/>
        <end position="78"/>
    </location>
</feature>
<dbReference type="Pfam" id="PF03780">
    <property type="entry name" value="Asp23"/>
    <property type="match status" value="1"/>
</dbReference>
<reference evidence="4" key="1">
    <citation type="journal article" date="2019" name="Int. J. Syst. Evol. Microbiol.">
        <title>The Global Catalogue of Microorganisms (GCM) 10K type strain sequencing project: providing services to taxonomists for standard genome sequencing and annotation.</title>
        <authorList>
            <consortium name="The Broad Institute Genomics Platform"/>
            <consortium name="The Broad Institute Genome Sequencing Center for Infectious Disease"/>
            <person name="Wu L."/>
            <person name="Ma J."/>
        </authorList>
    </citation>
    <scope>NUCLEOTIDE SEQUENCE [LARGE SCALE GENOMIC DNA]</scope>
    <source>
        <strain evidence="4">JCM 16702</strain>
    </source>
</reference>
<evidence type="ECO:0008006" key="5">
    <source>
        <dbReference type="Google" id="ProtNLM"/>
    </source>
</evidence>
<feature type="compositionally biased region" description="Basic and acidic residues" evidence="2">
    <location>
        <begin position="1"/>
        <end position="20"/>
    </location>
</feature>
<evidence type="ECO:0000313" key="4">
    <source>
        <dbReference type="Proteomes" id="UP001500683"/>
    </source>
</evidence>
<protein>
    <recommendedName>
        <fullName evidence="5">Asp23/Gls24 family envelope stress response protein</fullName>
    </recommendedName>
</protein>
<sequence>MTDLDKGRPGDGGDAPHPEVRSAPFFPGLGGRAGGAPSTAGVPLSSPPSVPPPASGSPPAAPAAPAAPPAPGPAGPPAPEHEPADRPAGEDVPPGPGTTATVKGRVTIKDEVIEKIARLAALEVGGVAALAGGPWPAGQPGTPGVRIHLQDNAVTLDLAVVVEYGSVIMDVAKAVKSNVARVIGLMLGMRVLAVNVSVEDVRVPE</sequence>
<dbReference type="InterPro" id="IPR005531">
    <property type="entry name" value="Asp23"/>
</dbReference>
<dbReference type="PANTHER" id="PTHR34297">
    <property type="entry name" value="HYPOTHETICAL CYTOSOLIC PROTEIN-RELATED"/>
    <property type="match status" value="1"/>
</dbReference>
<gene>
    <name evidence="3" type="ORF">GCM10022214_78850</name>
</gene>
<dbReference type="EMBL" id="BAAAZG010000062">
    <property type="protein sequence ID" value="GAA4101375.1"/>
    <property type="molecule type" value="Genomic_DNA"/>
</dbReference>
<proteinExistence type="inferred from homology"/>
<keyword evidence="4" id="KW-1185">Reference proteome</keyword>
<dbReference type="PANTHER" id="PTHR34297:SF3">
    <property type="entry name" value="ALKALINE SHOCK PROTEIN 23"/>
    <property type="match status" value="1"/>
</dbReference>
<name>A0ABP7X0X0_9ACTN</name>
<organism evidence="3 4">
    <name type="scientific">Actinomadura miaoliensis</name>
    <dbReference type="NCBI Taxonomy" id="430685"/>
    <lineage>
        <taxon>Bacteria</taxon>
        <taxon>Bacillati</taxon>
        <taxon>Actinomycetota</taxon>
        <taxon>Actinomycetes</taxon>
        <taxon>Streptosporangiales</taxon>
        <taxon>Thermomonosporaceae</taxon>
        <taxon>Actinomadura</taxon>
    </lineage>
</organism>
<comment type="similarity">
    <text evidence="1">Belongs to the asp23 family.</text>
</comment>
<dbReference type="RefSeq" id="WP_344957827.1">
    <property type="nucleotide sequence ID" value="NZ_BAAAZG010000062.1"/>
</dbReference>
<comment type="caution">
    <text evidence="3">The sequence shown here is derived from an EMBL/GenBank/DDBJ whole genome shotgun (WGS) entry which is preliminary data.</text>
</comment>
<accession>A0ABP7X0X0</accession>
<dbReference type="Proteomes" id="UP001500683">
    <property type="component" value="Unassembled WGS sequence"/>
</dbReference>
<evidence type="ECO:0000256" key="1">
    <source>
        <dbReference type="ARBA" id="ARBA00005721"/>
    </source>
</evidence>